<protein>
    <submittedName>
        <fullName evidence="3">Uncharacterized protein</fullName>
    </submittedName>
</protein>
<dbReference type="Proteomes" id="UP000033115">
    <property type="component" value="Chromosome"/>
</dbReference>
<feature type="coiled-coil region" evidence="1">
    <location>
        <begin position="3"/>
        <end position="105"/>
    </location>
</feature>
<gene>
    <name evidence="3" type="ORF">CSCA_1441</name>
</gene>
<dbReference type="InterPro" id="IPR010989">
    <property type="entry name" value="SNARE"/>
</dbReference>
<keyword evidence="2" id="KW-0472">Membrane</keyword>
<dbReference type="SUPFAM" id="SSF47661">
    <property type="entry name" value="t-snare proteins"/>
    <property type="match status" value="1"/>
</dbReference>
<dbReference type="HOGENOM" id="CLU_1560303_0_0_9"/>
<keyword evidence="4" id="KW-1185">Reference proteome</keyword>
<proteinExistence type="predicted"/>
<evidence type="ECO:0000313" key="4">
    <source>
        <dbReference type="Proteomes" id="UP000033115"/>
    </source>
</evidence>
<keyword evidence="1" id="KW-0175">Coiled coil</keyword>
<dbReference type="KEGG" id="csq:CSCA_1441"/>
<evidence type="ECO:0000313" key="3">
    <source>
        <dbReference type="EMBL" id="AKA68566.1"/>
    </source>
</evidence>
<feature type="transmembrane region" description="Helical" evidence="2">
    <location>
        <begin position="126"/>
        <end position="143"/>
    </location>
</feature>
<dbReference type="STRING" id="1548.CSCA_1441"/>
<dbReference type="GO" id="GO:0016020">
    <property type="term" value="C:membrane"/>
    <property type="evidence" value="ECO:0007669"/>
    <property type="project" value="InterPro"/>
</dbReference>
<accession>A0A0E3GQH2</accession>
<dbReference type="EMBL" id="CP009933">
    <property type="protein sequence ID" value="AKA68566.1"/>
    <property type="molecule type" value="Genomic_DNA"/>
</dbReference>
<dbReference type="AlphaFoldDB" id="A0A0E3GQH2"/>
<evidence type="ECO:0000256" key="1">
    <source>
        <dbReference type="SAM" id="Coils"/>
    </source>
</evidence>
<reference evidence="3 4" key="1">
    <citation type="journal article" date="2015" name="J. Biotechnol.">
        <title>Complete genome sequence of a malodorant-producing acetogen, Clostridium scatologenes ATCC 25775(T).</title>
        <authorList>
            <person name="Zhu Z."/>
            <person name="Guo T."/>
            <person name="Zheng H."/>
            <person name="Song T."/>
            <person name="Ouyang P."/>
            <person name="Xie J."/>
        </authorList>
    </citation>
    <scope>NUCLEOTIDE SEQUENCE [LARGE SCALE GENOMIC DNA]</scope>
    <source>
        <strain evidence="3 4">ATCC 25775</strain>
    </source>
</reference>
<dbReference type="GO" id="GO:0016192">
    <property type="term" value="P:vesicle-mediated transport"/>
    <property type="evidence" value="ECO:0007669"/>
    <property type="project" value="InterPro"/>
</dbReference>
<keyword evidence="2" id="KW-0812">Transmembrane</keyword>
<name>A0A0E3GQH2_CLOSL</name>
<evidence type="ECO:0000256" key="2">
    <source>
        <dbReference type="SAM" id="Phobius"/>
    </source>
</evidence>
<sequence>MDVENKINDLQNKIENIKEEMRDIKINYLKKDDTNYQKYINKVDSMEDAVSSLKANLENISKQTEQNTQIMQSLNLTNTKLTTLLEEYSKTQNEIKTDIKELKGTVNTLNLDTSKNTDMRSFAWDIIKKILIVIGCVIVGMAIEQSSNKSKTSLNKINYYTEIQYEGDRYV</sequence>
<organism evidence="3 4">
    <name type="scientific">Clostridium scatologenes</name>
    <dbReference type="NCBI Taxonomy" id="1548"/>
    <lineage>
        <taxon>Bacteria</taxon>
        <taxon>Bacillati</taxon>
        <taxon>Bacillota</taxon>
        <taxon>Clostridia</taxon>
        <taxon>Eubacteriales</taxon>
        <taxon>Clostridiaceae</taxon>
        <taxon>Clostridium</taxon>
    </lineage>
</organism>
<dbReference type="RefSeq" id="WP_029159991.1">
    <property type="nucleotide sequence ID" value="NZ_CP009933.1"/>
</dbReference>
<keyword evidence="2" id="KW-1133">Transmembrane helix</keyword>
<dbReference type="Gene3D" id="1.10.287.950">
    <property type="entry name" value="Methyl-accepting chemotaxis protein"/>
    <property type="match status" value="1"/>
</dbReference>